<evidence type="ECO:0000256" key="12">
    <source>
        <dbReference type="ARBA" id="ARBA00071743"/>
    </source>
</evidence>
<keyword evidence="8" id="KW-0804">Transcription</keyword>
<protein>
    <recommendedName>
        <fullName evidence="12">Transcriptional repressor scratch 1</fullName>
    </recommendedName>
    <alternativeName>
        <fullName evidence="13">Scratch homolog 1 zinc finger protein</fullName>
    </alternativeName>
</protein>
<evidence type="ECO:0000313" key="18">
    <source>
        <dbReference type="Proteomes" id="UP000002281"/>
    </source>
</evidence>
<evidence type="ECO:0000256" key="10">
    <source>
        <dbReference type="ARBA" id="ARBA00037948"/>
    </source>
</evidence>
<dbReference type="Gene3D" id="3.30.160.60">
    <property type="entry name" value="Classic Zinc Finger"/>
    <property type="match status" value="4"/>
</dbReference>
<dbReference type="OMA" id="PRAIQRH"/>
<evidence type="ECO:0000256" key="2">
    <source>
        <dbReference type="ARBA" id="ARBA00022723"/>
    </source>
</evidence>
<gene>
    <name evidence="17" type="primary">LOC111775062</name>
</gene>
<dbReference type="Ensembl" id="ENSECAT00000049812.2">
    <property type="protein sequence ID" value="ENSECAP00000025093.1"/>
    <property type="gene ID" value="ENSECAG00000036365.2"/>
</dbReference>
<dbReference type="InParanoid" id="A0A3Q2GW97"/>
<organism evidence="17 18">
    <name type="scientific">Equus caballus</name>
    <name type="common">Horse</name>
    <dbReference type="NCBI Taxonomy" id="9796"/>
    <lineage>
        <taxon>Eukaryota</taxon>
        <taxon>Metazoa</taxon>
        <taxon>Chordata</taxon>
        <taxon>Craniata</taxon>
        <taxon>Vertebrata</taxon>
        <taxon>Euteleostomi</taxon>
        <taxon>Mammalia</taxon>
        <taxon>Eutheria</taxon>
        <taxon>Laurasiatheria</taxon>
        <taxon>Perissodactyla</taxon>
        <taxon>Equidae</taxon>
        <taxon>Equus</taxon>
    </lineage>
</organism>
<evidence type="ECO:0000256" key="9">
    <source>
        <dbReference type="ARBA" id="ARBA00023242"/>
    </source>
</evidence>
<keyword evidence="6" id="KW-0805">Transcription regulation</keyword>
<evidence type="ECO:0000313" key="17">
    <source>
        <dbReference type="Ensembl" id="ENSECAP00000025093.1"/>
    </source>
</evidence>
<evidence type="ECO:0000256" key="3">
    <source>
        <dbReference type="ARBA" id="ARBA00022737"/>
    </source>
</evidence>
<evidence type="ECO:0000256" key="14">
    <source>
        <dbReference type="PROSITE-ProRule" id="PRU00042"/>
    </source>
</evidence>
<dbReference type="InterPro" id="IPR036236">
    <property type="entry name" value="Znf_C2H2_sf"/>
</dbReference>
<reference evidence="17 18" key="1">
    <citation type="journal article" date="2009" name="Science">
        <title>Genome sequence, comparative analysis, and population genetics of the domestic horse.</title>
        <authorList>
            <consortium name="Broad Institute Genome Sequencing Platform"/>
            <consortium name="Broad Institute Whole Genome Assembly Team"/>
            <person name="Wade C.M."/>
            <person name="Giulotto E."/>
            <person name="Sigurdsson S."/>
            <person name="Zoli M."/>
            <person name="Gnerre S."/>
            <person name="Imsland F."/>
            <person name="Lear T.L."/>
            <person name="Adelson D.L."/>
            <person name="Bailey E."/>
            <person name="Bellone R.R."/>
            <person name="Bloecker H."/>
            <person name="Distl O."/>
            <person name="Edgar R.C."/>
            <person name="Garber M."/>
            <person name="Leeb T."/>
            <person name="Mauceli E."/>
            <person name="MacLeod J.N."/>
            <person name="Penedo M.C.T."/>
            <person name="Raison J.M."/>
            <person name="Sharpe T."/>
            <person name="Vogel J."/>
            <person name="Andersson L."/>
            <person name="Antczak D.F."/>
            <person name="Biagi T."/>
            <person name="Binns M.M."/>
            <person name="Chowdhary B.P."/>
            <person name="Coleman S.J."/>
            <person name="Della Valle G."/>
            <person name="Fryc S."/>
            <person name="Guerin G."/>
            <person name="Hasegawa T."/>
            <person name="Hill E.W."/>
            <person name="Jurka J."/>
            <person name="Kiialainen A."/>
            <person name="Lindgren G."/>
            <person name="Liu J."/>
            <person name="Magnani E."/>
            <person name="Mickelson J.R."/>
            <person name="Murray J."/>
            <person name="Nergadze S.G."/>
            <person name="Onofrio R."/>
            <person name="Pedroni S."/>
            <person name="Piras M.F."/>
            <person name="Raudsepp T."/>
            <person name="Rocchi M."/>
            <person name="Roeed K.H."/>
            <person name="Ryder O.A."/>
            <person name="Searle S."/>
            <person name="Skow L."/>
            <person name="Swinburne J.E."/>
            <person name="Syvaenen A.C."/>
            <person name="Tozaki T."/>
            <person name="Valberg S.J."/>
            <person name="Vaudin M."/>
            <person name="White J.R."/>
            <person name="Zody M.C."/>
            <person name="Lander E.S."/>
            <person name="Lindblad-Toh K."/>
        </authorList>
    </citation>
    <scope>NUCLEOTIDE SEQUENCE [LARGE SCALE GENOMIC DNA]</scope>
    <source>
        <strain evidence="17 18">Thoroughbred</strain>
    </source>
</reference>
<feature type="domain" description="C2H2-type" evidence="16">
    <location>
        <begin position="249"/>
        <end position="276"/>
    </location>
</feature>
<feature type="region of interest" description="Disordered" evidence="15">
    <location>
        <begin position="127"/>
        <end position="163"/>
    </location>
</feature>
<dbReference type="SMR" id="A0A3Q2GW97"/>
<dbReference type="Pfam" id="PF00096">
    <property type="entry name" value="zf-C2H2"/>
    <property type="match status" value="4"/>
</dbReference>
<keyword evidence="9" id="KW-0539">Nucleus</keyword>
<keyword evidence="18" id="KW-1185">Reference proteome</keyword>
<dbReference type="STRING" id="9796.ENSECAP00000025093"/>
<dbReference type="FunCoup" id="A0A3Q2GW97">
    <property type="interactions" value="139"/>
</dbReference>
<keyword evidence="4 14" id="KW-0863">Zinc-finger</keyword>
<dbReference type="FunFam" id="3.30.160.60:FF:000560">
    <property type="entry name" value="Scratch family transcriptional repressor 1"/>
    <property type="match status" value="1"/>
</dbReference>
<evidence type="ECO:0000256" key="11">
    <source>
        <dbReference type="ARBA" id="ARBA00064979"/>
    </source>
</evidence>
<keyword evidence="2" id="KW-0479">Metal-binding</keyword>
<accession>A0A3Q2GW97</accession>
<dbReference type="AlphaFoldDB" id="A0A3Q2GW97"/>
<dbReference type="Pfam" id="PF13912">
    <property type="entry name" value="zf-C2H2_6"/>
    <property type="match status" value="1"/>
</dbReference>
<dbReference type="PANTHER" id="PTHR24388:SF60">
    <property type="entry name" value="TRANSCRIPTIONAL REPRESSOR SCRATCH 1"/>
    <property type="match status" value="1"/>
</dbReference>
<dbReference type="GO" id="GO:0000978">
    <property type="term" value="F:RNA polymerase II cis-regulatory region sequence-specific DNA binding"/>
    <property type="evidence" value="ECO:0000318"/>
    <property type="project" value="GO_Central"/>
</dbReference>
<reference evidence="17" key="2">
    <citation type="submission" date="2025-08" db="UniProtKB">
        <authorList>
            <consortium name="Ensembl"/>
        </authorList>
    </citation>
    <scope>IDENTIFICATION</scope>
    <source>
        <strain evidence="17">Thoroughbred</strain>
    </source>
</reference>
<dbReference type="FunFam" id="3.30.160.60:FF:000169">
    <property type="entry name" value="transcriptional repressor scratch 2"/>
    <property type="match status" value="1"/>
</dbReference>
<evidence type="ECO:0000259" key="16">
    <source>
        <dbReference type="PROSITE" id="PS50157"/>
    </source>
</evidence>
<dbReference type="SUPFAM" id="SSF57667">
    <property type="entry name" value="beta-beta-alpha zinc fingers"/>
    <property type="match status" value="3"/>
</dbReference>
<feature type="domain" description="C2H2-type" evidence="16">
    <location>
        <begin position="221"/>
        <end position="248"/>
    </location>
</feature>
<dbReference type="GO" id="GO:0005634">
    <property type="term" value="C:nucleus"/>
    <property type="evidence" value="ECO:0007669"/>
    <property type="project" value="UniProtKB-SubCell"/>
</dbReference>
<dbReference type="InterPro" id="IPR050527">
    <property type="entry name" value="Snail/Krueppel_Znf"/>
</dbReference>
<feature type="region of interest" description="Disordered" evidence="15">
    <location>
        <begin position="307"/>
        <end position="328"/>
    </location>
</feature>
<evidence type="ECO:0000256" key="7">
    <source>
        <dbReference type="ARBA" id="ARBA00023125"/>
    </source>
</evidence>
<keyword evidence="5" id="KW-0862">Zinc</keyword>
<comment type="subunit">
    <text evidence="11">Interacts (via SNAG domain) with LIMD1 (via LIM domains), WTIP (via LIM domains) and AJUBA (via LIM domains).</text>
</comment>
<evidence type="ECO:0000256" key="6">
    <source>
        <dbReference type="ARBA" id="ARBA00023015"/>
    </source>
</evidence>
<dbReference type="Proteomes" id="UP000002281">
    <property type="component" value="Chromosome 9"/>
</dbReference>
<dbReference type="GeneTree" id="ENSGT00940000154491"/>
<evidence type="ECO:0000256" key="8">
    <source>
        <dbReference type="ARBA" id="ARBA00023163"/>
    </source>
</evidence>
<sequence length="328" mass="33954">MPRSFLVKKVKLDTFSSADLESSYGRARSDLGVRLHEKGYLNDYSGPASVYDGDPMYAAAVRGELGPAAVGSAPPPTPRPELATAAGGYINGDAAVSEGYAADAFFITDGRSRRKAANANAAAAPSTASAARCGSGPGGRGGARSGAGTEARAGTGAGGAGGRHACGECGKTYATSSNLSRHKQTHRSLDSQLARRCPTCGKVYVSMPAMAMHLLTHDLRHKCGVCGKAFSRPWLLQGHMRSHTGEKPFGCAHCGKAFADRSNLRAHMQTHSAFKHFQCKRCKKSFALKSYLNKHYESACFKGGAGGGGGGPAAPAPAAPPQLSPVQA</sequence>
<comment type="subcellular location">
    <subcellularLocation>
        <location evidence="1">Nucleus</location>
    </subcellularLocation>
</comment>
<reference evidence="17" key="3">
    <citation type="submission" date="2025-09" db="UniProtKB">
        <authorList>
            <consortium name="Ensembl"/>
        </authorList>
    </citation>
    <scope>IDENTIFICATION</scope>
    <source>
        <strain evidence="17">Thoroughbred</strain>
    </source>
</reference>
<feature type="compositionally biased region" description="Pro residues" evidence="15">
    <location>
        <begin position="314"/>
        <end position="328"/>
    </location>
</feature>
<feature type="domain" description="C2H2-type" evidence="16">
    <location>
        <begin position="164"/>
        <end position="191"/>
    </location>
</feature>
<dbReference type="FunFam" id="3.30.160.60:FF:000207">
    <property type="entry name" value="zinc finger protein SNAI2"/>
    <property type="match status" value="1"/>
</dbReference>
<dbReference type="FunFam" id="3.30.160.60:FF:000043">
    <property type="entry name" value="Scratch family zinc finger 2"/>
    <property type="match status" value="1"/>
</dbReference>
<dbReference type="PROSITE" id="PS50157">
    <property type="entry name" value="ZINC_FINGER_C2H2_2"/>
    <property type="match status" value="4"/>
</dbReference>
<dbReference type="SMART" id="SM00355">
    <property type="entry name" value="ZnF_C2H2"/>
    <property type="match status" value="5"/>
</dbReference>
<comment type="similarity">
    <text evidence="10">Belongs to the snail C2H2-type zinc-finger protein family.</text>
</comment>
<dbReference type="Bgee" id="ENSECAG00000036365">
    <property type="expression patterns" value="Expressed in synovial membrane of synovial joint and 1 other cell type or tissue"/>
</dbReference>
<evidence type="ECO:0000256" key="4">
    <source>
        <dbReference type="ARBA" id="ARBA00022771"/>
    </source>
</evidence>
<evidence type="ECO:0000256" key="13">
    <source>
        <dbReference type="ARBA" id="ARBA00083685"/>
    </source>
</evidence>
<dbReference type="PROSITE" id="PS00028">
    <property type="entry name" value="ZINC_FINGER_C2H2_1"/>
    <property type="match status" value="3"/>
</dbReference>
<proteinExistence type="inferred from homology"/>
<evidence type="ECO:0000256" key="1">
    <source>
        <dbReference type="ARBA" id="ARBA00004123"/>
    </source>
</evidence>
<evidence type="ECO:0000256" key="15">
    <source>
        <dbReference type="SAM" id="MobiDB-lite"/>
    </source>
</evidence>
<dbReference type="GO" id="GO:0008270">
    <property type="term" value="F:zinc ion binding"/>
    <property type="evidence" value="ECO:0007669"/>
    <property type="project" value="UniProtKB-KW"/>
</dbReference>
<keyword evidence="7" id="KW-0238">DNA-binding</keyword>
<feature type="compositionally biased region" description="Gly residues" evidence="15">
    <location>
        <begin position="135"/>
        <end position="145"/>
    </location>
</feature>
<dbReference type="PaxDb" id="9796-ENSECAP00000025093"/>
<dbReference type="GO" id="GO:0006355">
    <property type="term" value="P:regulation of DNA-templated transcription"/>
    <property type="evidence" value="ECO:0000318"/>
    <property type="project" value="GO_Central"/>
</dbReference>
<evidence type="ECO:0000256" key="5">
    <source>
        <dbReference type="ARBA" id="ARBA00022833"/>
    </source>
</evidence>
<dbReference type="InterPro" id="IPR013087">
    <property type="entry name" value="Znf_C2H2_type"/>
</dbReference>
<name>A0A3Q2GW97_HORSE</name>
<dbReference type="PANTHER" id="PTHR24388">
    <property type="entry name" value="ZINC FINGER PROTEIN"/>
    <property type="match status" value="1"/>
</dbReference>
<feature type="domain" description="C2H2-type" evidence="16">
    <location>
        <begin position="277"/>
        <end position="295"/>
    </location>
</feature>
<dbReference type="GO" id="GO:0000981">
    <property type="term" value="F:DNA-binding transcription factor activity, RNA polymerase II-specific"/>
    <property type="evidence" value="ECO:0000318"/>
    <property type="project" value="GO_Central"/>
</dbReference>
<keyword evidence="3" id="KW-0677">Repeat</keyword>